<dbReference type="GO" id="GO:0042102">
    <property type="term" value="P:positive regulation of T cell proliferation"/>
    <property type="evidence" value="ECO:0007669"/>
    <property type="project" value="TreeGrafter"/>
</dbReference>
<dbReference type="GO" id="GO:0031295">
    <property type="term" value="P:T cell costimulation"/>
    <property type="evidence" value="ECO:0007669"/>
    <property type="project" value="TreeGrafter"/>
</dbReference>
<dbReference type="Ensembl" id="ENSLCAT00010042173.1">
    <property type="protein sequence ID" value="ENSLCAP00010041139.1"/>
    <property type="gene ID" value="ENSLCAG00010019307.1"/>
</dbReference>
<dbReference type="InterPro" id="IPR007110">
    <property type="entry name" value="Ig-like_dom"/>
</dbReference>
<dbReference type="PANTHER" id="PTHR25466">
    <property type="entry name" value="T-LYMPHOCYTE ACTIVATION ANTIGEN"/>
    <property type="match status" value="1"/>
</dbReference>
<dbReference type="InterPro" id="IPR036179">
    <property type="entry name" value="Ig-like_dom_sf"/>
</dbReference>
<dbReference type="PROSITE" id="PS50835">
    <property type="entry name" value="IG_LIKE"/>
    <property type="match status" value="1"/>
</dbReference>
<evidence type="ECO:0000259" key="12">
    <source>
        <dbReference type="PROSITE" id="PS50835"/>
    </source>
</evidence>
<evidence type="ECO:0000256" key="3">
    <source>
        <dbReference type="ARBA" id="ARBA00022692"/>
    </source>
</evidence>
<reference evidence="13" key="3">
    <citation type="submission" date="2025-09" db="UniProtKB">
        <authorList>
            <consortium name="Ensembl"/>
        </authorList>
    </citation>
    <scope>IDENTIFICATION</scope>
</reference>
<keyword evidence="3 11" id="KW-0812">Transmembrane</keyword>
<dbReference type="InterPro" id="IPR051713">
    <property type="entry name" value="T-cell_Activation_Regulation"/>
</dbReference>
<feature type="transmembrane region" description="Helical" evidence="11">
    <location>
        <begin position="158"/>
        <end position="175"/>
    </location>
</feature>
<evidence type="ECO:0000256" key="7">
    <source>
        <dbReference type="ARBA" id="ARBA00023157"/>
    </source>
</evidence>
<keyword evidence="5 11" id="KW-1133">Transmembrane helix</keyword>
<dbReference type="InterPro" id="IPR013783">
    <property type="entry name" value="Ig-like_fold"/>
</dbReference>
<protein>
    <recommendedName>
        <fullName evidence="12">Ig-like domain-containing protein</fullName>
    </recommendedName>
</protein>
<dbReference type="InterPro" id="IPR003598">
    <property type="entry name" value="Ig_sub2"/>
</dbReference>
<dbReference type="GO" id="GO:0071222">
    <property type="term" value="P:cellular response to lipopolysaccharide"/>
    <property type="evidence" value="ECO:0007669"/>
    <property type="project" value="TreeGrafter"/>
</dbReference>
<accession>A0A4W6ET22</accession>
<keyword evidence="14" id="KW-1185">Reference proteome</keyword>
<dbReference type="PANTHER" id="PTHR25466:SF9">
    <property type="entry name" value="FIBRONECTIN TYPE-III DOMAIN-CONTAINING PROTEIN"/>
    <property type="match status" value="1"/>
</dbReference>
<dbReference type="InterPro" id="IPR003599">
    <property type="entry name" value="Ig_sub"/>
</dbReference>
<dbReference type="InParanoid" id="A0A4W6ET22"/>
<dbReference type="Gene3D" id="2.60.40.10">
    <property type="entry name" value="Immunoglobulins"/>
    <property type="match status" value="1"/>
</dbReference>
<dbReference type="GO" id="GO:0042130">
    <property type="term" value="P:negative regulation of T cell proliferation"/>
    <property type="evidence" value="ECO:0007669"/>
    <property type="project" value="TreeGrafter"/>
</dbReference>
<evidence type="ECO:0000313" key="14">
    <source>
        <dbReference type="Proteomes" id="UP000314980"/>
    </source>
</evidence>
<proteinExistence type="predicted"/>
<reference evidence="13" key="2">
    <citation type="submission" date="2025-08" db="UniProtKB">
        <authorList>
            <consortium name="Ensembl"/>
        </authorList>
    </citation>
    <scope>IDENTIFICATION</scope>
</reference>
<organism evidence="13 14">
    <name type="scientific">Lates calcarifer</name>
    <name type="common">Barramundi</name>
    <name type="synonym">Holocentrus calcarifer</name>
    <dbReference type="NCBI Taxonomy" id="8187"/>
    <lineage>
        <taxon>Eukaryota</taxon>
        <taxon>Metazoa</taxon>
        <taxon>Chordata</taxon>
        <taxon>Craniata</taxon>
        <taxon>Vertebrata</taxon>
        <taxon>Euteleostomi</taxon>
        <taxon>Actinopterygii</taxon>
        <taxon>Neopterygii</taxon>
        <taxon>Teleostei</taxon>
        <taxon>Neoteleostei</taxon>
        <taxon>Acanthomorphata</taxon>
        <taxon>Carangaria</taxon>
        <taxon>Carangaria incertae sedis</taxon>
        <taxon>Centropomidae</taxon>
        <taxon>Lates</taxon>
    </lineage>
</organism>
<name>A0A4W6ET22_LATCA</name>
<feature type="domain" description="Ig-like" evidence="12">
    <location>
        <begin position="44"/>
        <end position="140"/>
    </location>
</feature>
<dbReference type="GeneTree" id="ENSGT00940000178549"/>
<keyword evidence="10" id="KW-0393">Immunoglobulin domain</keyword>
<keyword evidence="7" id="KW-1015">Disulfide bond</keyword>
<dbReference type="SMART" id="SM00406">
    <property type="entry name" value="IGv"/>
    <property type="match status" value="1"/>
</dbReference>
<evidence type="ECO:0000256" key="9">
    <source>
        <dbReference type="ARBA" id="ARBA00023180"/>
    </source>
</evidence>
<evidence type="ECO:0000256" key="5">
    <source>
        <dbReference type="ARBA" id="ARBA00022989"/>
    </source>
</evidence>
<evidence type="ECO:0000256" key="4">
    <source>
        <dbReference type="ARBA" id="ARBA00022729"/>
    </source>
</evidence>
<evidence type="ECO:0000256" key="1">
    <source>
        <dbReference type="ARBA" id="ARBA00004251"/>
    </source>
</evidence>
<dbReference type="GO" id="GO:0006955">
    <property type="term" value="P:immune response"/>
    <property type="evidence" value="ECO:0007669"/>
    <property type="project" value="TreeGrafter"/>
</dbReference>
<dbReference type="Pfam" id="PF00047">
    <property type="entry name" value="ig"/>
    <property type="match status" value="1"/>
</dbReference>
<evidence type="ECO:0000256" key="2">
    <source>
        <dbReference type="ARBA" id="ARBA00022475"/>
    </source>
</evidence>
<evidence type="ECO:0000256" key="11">
    <source>
        <dbReference type="SAM" id="Phobius"/>
    </source>
</evidence>
<evidence type="ECO:0000256" key="8">
    <source>
        <dbReference type="ARBA" id="ARBA00023170"/>
    </source>
</evidence>
<dbReference type="GO" id="GO:0007166">
    <property type="term" value="P:cell surface receptor signaling pathway"/>
    <property type="evidence" value="ECO:0007669"/>
    <property type="project" value="TreeGrafter"/>
</dbReference>
<dbReference type="SMART" id="SM00409">
    <property type="entry name" value="IG"/>
    <property type="match status" value="1"/>
</dbReference>
<keyword evidence="2" id="KW-1003">Cell membrane</keyword>
<dbReference type="GO" id="GO:0009897">
    <property type="term" value="C:external side of plasma membrane"/>
    <property type="evidence" value="ECO:0007669"/>
    <property type="project" value="TreeGrafter"/>
</dbReference>
<comment type="subcellular location">
    <subcellularLocation>
        <location evidence="1">Cell membrane</location>
        <topology evidence="1">Single-pass type I membrane protein</topology>
    </subcellularLocation>
</comment>
<keyword evidence="4" id="KW-0732">Signal</keyword>
<dbReference type="InterPro" id="IPR013106">
    <property type="entry name" value="Ig_V-set"/>
</dbReference>
<sequence>MYISFGDKSEDFSLVIPSVTDDHSGDYSCISTSLELQYLLVLCPKKNPQEKFDIVGGDVLLECKVGQADSQKVQWWYHRQTTEEPELIHDSNDLRGRLTLSDNGSSLTISNVKMTDAGLYWCVVLRDPNSKAFYIQLTLTVRMKSVHKSHLYQTVMKWLYIYMYFHVYAVFLFFFS</sequence>
<dbReference type="AlphaFoldDB" id="A0A4W6ET22"/>
<evidence type="ECO:0000256" key="10">
    <source>
        <dbReference type="ARBA" id="ARBA00023319"/>
    </source>
</evidence>
<evidence type="ECO:0000313" key="13">
    <source>
        <dbReference type="Ensembl" id="ENSLCAP00010041139.1"/>
    </source>
</evidence>
<dbReference type="Proteomes" id="UP000314980">
    <property type="component" value="Unassembled WGS sequence"/>
</dbReference>
<reference evidence="14" key="1">
    <citation type="submission" date="2015-09" db="EMBL/GenBank/DDBJ databases">
        <authorList>
            <person name="Sai Rama Sridatta P."/>
        </authorList>
    </citation>
    <scope>NUCLEOTIDE SEQUENCE [LARGE SCALE GENOMIC DNA]</scope>
</reference>
<dbReference type="InterPro" id="IPR013151">
    <property type="entry name" value="Immunoglobulin_dom"/>
</dbReference>
<evidence type="ECO:0000256" key="6">
    <source>
        <dbReference type="ARBA" id="ARBA00023136"/>
    </source>
</evidence>
<dbReference type="SUPFAM" id="SSF48726">
    <property type="entry name" value="Immunoglobulin"/>
    <property type="match status" value="1"/>
</dbReference>
<keyword evidence="8" id="KW-0675">Receptor</keyword>
<keyword evidence="6 11" id="KW-0472">Membrane</keyword>
<keyword evidence="9" id="KW-0325">Glycoprotein</keyword>
<dbReference type="SMART" id="SM00408">
    <property type="entry name" value="IGc2"/>
    <property type="match status" value="1"/>
</dbReference>